<keyword evidence="3" id="KW-1185">Reference proteome</keyword>
<dbReference type="EMBL" id="BQNB010008940">
    <property type="protein sequence ID" value="GJS56513.1"/>
    <property type="molecule type" value="Genomic_DNA"/>
</dbReference>
<sequence length="176" mass="19489">MVMLVVKQATTNNGLPGLRTSQTKSSSTFGYTYNYTTTTFCLEEKSLLHGHQLILQRKHTFNVGEVFFISHFQPHDQSSQLPPTLGILTSPRRSLISVAARSVCLSAVHLLTRYAPTESTQQSSHLSGPQSANPAQPKHQPAPIYLQHEPSGTLSPIPVPQKQRLSGLSPQWKRHL</sequence>
<proteinExistence type="predicted"/>
<evidence type="ECO:0000256" key="1">
    <source>
        <dbReference type="SAM" id="MobiDB-lite"/>
    </source>
</evidence>
<evidence type="ECO:0000313" key="3">
    <source>
        <dbReference type="Proteomes" id="UP001151760"/>
    </source>
</evidence>
<feature type="region of interest" description="Disordered" evidence="1">
    <location>
        <begin position="118"/>
        <end position="176"/>
    </location>
</feature>
<gene>
    <name evidence="2" type="ORF">Tco_0629875</name>
</gene>
<reference evidence="2" key="2">
    <citation type="submission" date="2022-01" db="EMBL/GenBank/DDBJ databases">
        <authorList>
            <person name="Yamashiro T."/>
            <person name="Shiraishi A."/>
            <person name="Satake H."/>
            <person name="Nakayama K."/>
        </authorList>
    </citation>
    <scope>NUCLEOTIDE SEQUENCE</scope>
</reference>
<evidence type="ECO:0000313" key="2">
    <source>
        <dbReference type="EMBL" id="GJS56513.1"/>
    </source>
</evidence>
<comment type="caution">
    <text evidence="2">The sequence shown here is derived from an EMBL/GenBank/DDBJ whole genome shotgun (WGS) entry which is preliminary data.</text>
</comment>
<name>A0ABQ4WUP1_9ASTR</name>
<organism evidence="2 3">
    <name type="scientific">Tanacetum coccineum</name>
    <dbReference type="NCBI Taxonomy" id="301880"/>
    <lineage>
        <taxon>Eukaryota</taxon>
        <taxon>Viridiplantae</taxon>
        <taxon>Streptophyta</taxon>
        <taxon>Embryophyta</taxon>
        <taxon>Tracheophyta</taxon>
        <taxon>Spermatophyta</taxon>
        <taxon>Magnoliopsida</taxon>
        <taxon>eudicotyledons</taxon>
        <taxon>Gunneridae</taxon>
        <taxon>Pentapetalae</taxon>
        <taxon>asterids</taxon>
        <taxon>campanulids</taxon>
        <taxon>Asterales</taxon>
        <taxon>Asteraceae</taxon>
        <taxon>Asteroideae</taxon>
        <taxon>Anthemideae</taxon>
        <taxon>Anthemidinae</taxon>
        <taxon>Tanacetum</taxon>
    </lineage>
</organism>
<protein>
    <submittedName>
        <fullName evidence="2">Uncharacterized protein</fullName>
    </submittedName>
</protein>
<reference evidence="2" key="1">
    <citation type="journal article" date="2022" name="Int. J. Mol. Sci.">
        <title>Draft Genome of Tanacetum Coccineum: Genomic Comparison of Closely Related Tanacetum-Family Plants.</title>
        <authorList>
            <person name="Yamashiro T."/>
            <person name="Shiraishi A."/>
            <person name="Nakayama K."/>
            <person name="Satake H."/>
        </authorList>
    </citation>
    <scope>NUCLEOTIDE SEQUENCE</scope>
</reference>
<accession>A0ABQ4WUP1</accession>
<feature type="compositionally biased region" description="Polar residues" evidence="1">
    <location>
        <begin position="118"/>
        <end position="134"/>
    </location>
</feature>
<dbReference type="Proteomes" id="UP001151760">
    <property type="component" value="Unassembled WGS sequence"/>
</dbReference>